<evidence type="ECO:0000313" key="2">
    <source>
        <dbReference type="Proteomes" id="UP000236319"/>
    </source>
</evidence>
<organism evidence="1 2">
    <name type="scientific">Babesia ovata</name>
    <dbReference type="NCBI Taxonomy" id="189622"/>
    <lineage>
        <taxon>Eukaryota</taxon>
        <taxon>Sar</taxon>
        <taxon>Alveolata</taxon>
        <taxon>Apicomplexa</taxon>
        <taxon>Aconoidasida</taxon>
        <taxon>Piroplasmida</taxon>
        <taxon>Babesiidae</taxon>
        <taxon>Babesia</taxon>
    </lineage>
</organism>
<dbReference type="RefSeq" id="XP_028866297.1">
    <property type="nucleotide sequence ID" value="XM_029010464.1"/>
</dbReference>
<comment type="caution">
    <text evidence="1">The sequence shown here is derived from an EMBL/GenBank/DDBJ whole genome shotgun (WGS) entry which is preliminary data.</text>
</comment>
<dbReference type="VEuPathDB" id="PiroplasmaDB:BOVATA_015470"/>
<protein>
    <submittedName>
        <fullName evidence="1">Uncharacterized protein</fullName>
    </submittedName>
</protein>
<dbReference type="AlphaFoldDB" id="A0A2H6KAN1"/>
<dbReference type="OrthoDB" id="77601at2759"/>
<reference evidence="1 2" key="1">
    <citation type="journal article" date="2017" name="BMC Genomics">
        <title>Whole-genome assembly of Babesia ovata and comparative genomics between closely related pathogens.</title>
        <authorList>
            <person name="Yamagishi J."/>
            <person name="Asada M."/>
            <person name="Hakimi H."/>
            <person name="Tanaka T.Q."/>
            <person name="Sugimoto C."/>
            <person name="Kawazu S."/>
        </authorList>
    </citation>
    <scope>NUCLEOTIDE SEQUENCE [LARGE SCALE GENOMIC DNA]</scope>
    <source>
        <strain evidence="1 2">Miyake</strain>
    </source>
</reference>
<sequence>MAYNSLTEAPHNLKEGIDWLVALKGKDAEKSLAAMGDAIHKFLADKPVGKMNVPALEKVKLITKEFLEKPALNYIWPANELLRRFKGPLSKEHPGFFASCFGGTIESDYANVVQTKNLTAETIAKKLGKVVDGCEKFLENVKNPDEYKSSYSSEASWEASCAKDPEACAVVLVGIAPMLYAGLHSLLFACNDEALKYVRSYPIRSSLEEILRAVGYEGPECCAKISGPYVLKALKGVNSTVLSTIYDLAGFWAFY</sequence>
<dbReference type="Proteomes" id="UP000236319">
    <property type="component" value="Unassembled WGS sequence"/>
</dbReference>
<evidence type="ECO:0000313" key="1">
    <source>
        <dbReference type="EMBL" id="GBE60054.1"/>
    </source>
</evidence>
<name>A0A2H6KAN1_9APIC</name>
<dbReference type="GeneID" id="39873824"/>
<keyword evidence="2" id="KW-1185">Reference proteome</keyword>
<dbReference type="EMBL" id="BDSA01000002">
    <property type="protein sequence ID" value="GBE60054.1"/>
    <property type="molecule type" value="Genomic_DNA"/>
</dbReference>
<proteinExistence type="predicted"/>
<gene>
    <name evidence="1" type="ORF">BOVATA_015470</name>
</gene>
<accession>A0A2H6KAN1</accession>